<keyword evidence="1" id="KW-0812">Transmembrane</keyword>
<evidence type="ECO:0000256" key="1">
    <source>
        <dbReference type="SAM" id="Phobius"/>
    </source>
</evidence>
<proteinExistence type="predicted"/>
<dbReference type="SUPFAM" id="SSF81321">
    <property type="entry name" value="Family A G protein-coupled receptor-like"/>
    <property type="match status" value="1"/>
</dbReference>
<dbReference type="EMBL" id="BMAT01006488">
    <property type="protein sequence ID" value="GFS13782.1"/>
    <property type="molecule type" value="Genomic_DNA"/>
</dbReference>
<keyword evidence="2" id="KW-0675">Receptor</keyword>
<name>A0AAV4IYD7_9GAST</name>
<protein>
    <submittedName>
        <fullName evidence="2">Chemosensory receptor B</fullName>
    </submittedName>
</protein>
<evidence type="ECO:0000313" key="3">
    <source>
        <dbReference type="Proteomes" id="UP000762676"/>
    </source>
</evidence>
<feature type="transmembrane region" description="Helical" evidence="1">
    <location>
        <begin position="33"/>
        <end position="55"/>
    </location>
</feature>
<dbReference type="Gene3D" id="1.20.1070.10">
    <property type="entry name" value="Rhodopsin 7-helix transmembrane proteins"/>
    <property type="match status" value="1"/>
</dbReference>
<gene>
    <name evidence="2" type="ORF">ElyMa_003146000</name>
</gene>
<organism evidence="2 3">
    <name type="scientific">Elysia marginata</name>
    <dbReference type="NCBI Taxonomy" id="1093978"/>
    <lineage>
        <taxon>Eukaryota</taxon>
        <taxon>Metazoa</taxon>
        <taxon>Spiralia</taxon>
        <taxon>Lophotrochozoa</taxon>
        <taxon>Mollusca</taxon>
        <taxon>Gastropoda</taxon>
        <taxon>Heterobranchia</taxon>
        <taxon>Euthyneura</taxon>
        <taxon>Panpulmonata</taxon>
        <taxon>Sacoglossa</taxon>
        <taxon>Placobranchoidea</taxon>
        <taxon>Plakobranchidae</taxon>
        <taxon>Elysia</taxon>
    </lineage>
</organism>
<sequence>MSVTPTQVMILSKPAMYSNTTDPPITPLVSYHVYTIIMFVLGFTATNAVALFGVFSNTANIIVYYKMGLQETTNISFFTLAINDVVVCLAFIVVEICHSPFMKINELPSGSFALQCSYIASFVAYLCCGFGSWITAVLSTERCLCIALPLKVSIGQFILSTRSWLRVRQA</sequence>
<reference evidence="2 3" key="1">
    <citation type="journal article" date="2021" name="Elife">
        <title>Chloroplast acquisition without the gene transfer in kleptoplastic sea slugs, Plakobranchus ocellatus.</title>
        <authorList>
            <person name="Maeda T."/>
            <person name="Takahashi S."/>
            <person name="Yoshida T."/>
            <person name="Shimamura S."/>
            <person name="Takaki Y."/>
            <person name="Nagai Y."/>
            <person name="Toyoda A."/>
            <person name="Suzuki Y."/>
            <person name="Arimoto A."/>
            <person name="Ishii H."/>
            <person name="Satoh N."/>
            <person name="Nishiyama T."/>
            <person name="Hasebe M."/>
            <person name="Maruyama T."/>
            <person name="Minagawa J."/>
            <person name="Obokata J."/>
            <person name="Shigenobu S."/>
        </authorList>
    </citation>
    <scope>NUCLEOTIDE SEQUENCE [LARGE SCALE GENOMIC DNA]</scope>
</reference>
<keyword evidence="1" id="KW-1133">Transmembrane helix</keyword>
<keyword evidence="1" id="KW-0472">Membrane</keyword>
<evidence type="ECO:0000313" key="2">
    <source>
        <dbReference type="EMBL" id="GFS13782.1"/>
    </source>
</evidence>
<keyword evidence="3" id="KW-1185">Reference proteome</keyword>
<feature type="transmembrane region" description="Helical" evidence="1">
    <location>
        <begin position="118"/>
        <end position="138"/>
    </location>
</feature>
<dbReference type="AlphaFoldDB" id="A0AAV4IYD7"/>
<comment type="caution">
    <text evidence="2">The sequence shown here is derived from an EMBL/GenBank/DDBJ whole genome shotgun (WGS) entry which is preliminary data.</text>
</comment>
<feature type="transmembrane region" description="Helical" evidence="1">
    <location>
        <begin position="75"/>
        <end position="97"/>
    </location>
</feature>
<dbReference type="Proteomes" id="UP000762676">
    <property type="component" value="Unassembled WGS sequence"/>
</dbReference>
<accession>A0AAV4IYD7</accession>